<gene>
    <name evidence="3" type="ORF">HJG60_010515</name>
</gene>
<reference evidence="3 4" key="1">
    <citation type="journal article" date="2020" name="Nature">
        <title>Six reference-quality genomes reveal evolution of bat adaptations.</title>
        <authorList>
            <person name="Jebb D."/>
            <person name="Huang Z."/>
            <person name="Pippel M."/>
            <person name="Hughes G.M."/>
            <person name="Lavrichenko K."/>
            <person name="Devanna P."/>
            <person name="Winkler S."/>
            <person name="Jermiin L.S."/>
            <person name="Skirmuntt E.C."/>
            <person name="Katzourakis A."/>
            <person name="Burkitt-Gray L."/>
            <person name="Ray D.A."/>
            <person name="Sullivan K.A.M."/>
            <person name="Roscito J.G."/>
            <person name="Kirilenko B.M."/>
            <person name="Davalos L.M."/>
            <person name="Corthals A.P."/>
            <person name="Power M.L."/>
            <person name="Jones G."/>
            <person name="Ransome R.D."/>
            <person name="Dechmann D.K.N."/>
            <person name="Locatelli A.G."/>
            <person name="Puechmaille S.J."/>
            <person name="Fedrigo O."/>
            <person name="Jarvis E.D."/>
            <person name="Hiller M."/>
            <person name="Vernes S.C."/>
            <person name="Myers E.W."/>
            <person name="Teeling E.C."/>
        </authorList>
    </citation>
    <scope>NUCLEOTIDE SEQUENCE [LARGE SCALE GENOMIC DNA]</scope>
    <source>
        <strain evidence="3">Bat1K_MPI-CBG_1</strain>
    </source>
</reference>
<name>A0A834ANX0_9CHIR</name>
<evidence type="ECO:0000313" key="4">
    <source>
        <dbReference type="Proteomes" id="UP000664940"/>
    </source>
</evidence>
<accession>A0A834ANX0</accession>
<evidence type="ECO:0000256" key="1">
    <source>
        <dbReference type="SAM" id="Phobius"/>
    </source>
</evidence>
<feature type="transmembrane region" description="Helical" evidence="1">
    <location>
        <begin position="51"/>
        <end position="72"/>
    </location>
</feature>
<keyword evidence="1" id="KW-0472">Membrane</keyword>
<feature type="transmembrane region" description="Helical" evidence="1">
    <location>
        <begin position="92"/>
        <end position="117"/>
    </location>
</feature>
<comment type="caution">
    <text evidence="3">The sequence shown here is derived from an EMBL/GenBank/DDBJ whole genome shotgun (WGS) entry which is preliminary data.</text>
</comment>
<protein>
    <submittedName>
        <fullName evidence="3">Uncharacterized protein</fullName>
    </submittedName>
</protein>
<dbReference type="AlphaFoldDB" id="A0A834ANX0"/>
<dbReference type="Proteomes" id="UP000664940">
    <property type="component" value="Unassembled WGS sequence"/>
</dbReference>
<feature type="signal peptide" evidence="2">
    <location>
        <begin position="1"/>
        <end position="18"/>
    </location>
</feature>
<keyword evidence="1" id="KW-1133">Transmembrane helix</keyword>
<sequence length="150" mass="16854">MFLLYFFAILFFSSNVQIIVTHAACLCSFSHHRALVVIAFRTSAANRACGVLLPFLLCPLTSQFLLPSIAYLCSQNNNNIKDKSFSKRKLSFFLCSELEGAYEMTGFLVLVLCLLVVHGLATPSIPGLCFSDFILETFWKSENSKFLNFE</sequence>
<keyword evidence="2" id="KW-0732">Signal</keyword>
<proteinExistence type="predicted"/>
<evidence type="ECO:0000256" key="2">
    <source>
        <dbReference type="SAM" id="SignalP"/>
    </source>
</evidence>
<keyword evidence="1" id="KW-0812">Transmembrane</keyword>
<evidence type="ECO:0000313" key="3">
    <source>
        <dbReference type="EMBL" id="KAF6114538.1"/>
    </source>
</evidence>
<organism evidence="3 4">
    <name type="scientific">Phyllostomus discolor</name>
    <name type="common">pale spear-nosed bat</name>
    <dbReference type="NCBI Taxonomy" id="89673"/>
    <lineage>
        <taxon>Eukaryota</taxon>
        <taxon>Metazoa</taxon>
        <taxon>Chordata</taxon>
        <taxon>Craniata</taxon>
        <taxon>Vertebrata</taxon>
        <taxon>Euteleostomi</taxon>
        <taxon>Mammalia</taxon>
        <taxon>Eutheria</taxon>
        <taxon>Laurasiatheria</taxon>
        <taxon>Chiroptera</taxon>
        <taxon>Yangochiroptera</taxon>
        <taxon>Phyllostomidae</taxon>
        <taxon>Phyllostominae</taxon>
        <taxon>Phyllostomus</taxon>
    </lineage>
</organism>
<feature type="chain" id="PRO_5032352596" evidence="2">
    <location>
        <begin position="19"/>
        <end position="150"/>
    </location>
</feature>
<dbReference type="EMBL" id="JABVXQ010000004">
    <property type="protein sequence ID" value="KAF6114538.1"/>
    <property type="molecule type" value="Genomic_DNA"/>
</dbReference>